<protein>
    <submittedName>
        <fullName evidence="1">Uncharacterized protein</fullName>
    </submittedName>
</protein>
<reference evidence="1 2" key="1">
    <citation type="journal article" date="2021" name="Commun. Biol.">
        <title>The genome of Shorea leprosula (Dipterocarpaceae) highlights the ecological relevance of drought in aseasonal tropical rainforests.</title>
        <authorList>
            <person name="Ng K.K.S."/>
            <person name="Kobayashi M.J."/>
            <person name="Fawcett J.A."/>
            <person name="Hatakeyama M."/>
            <person name="Paape T."/>
            <person name="Ng C.H."/>
            <person name="Ang C.C."/>
            <person name="Tnah L.H."/>
            <person name="Lee C.T."/>
            <person name="Nishiyama T."/>
            <person name="Sese J."/>
            <person name="O'Brien M.J."/>
            <person name="Copetti D."/>
            <person name="Mohd Noor M.I."/>
            <person name="Ong R.C."/>
            <person name="Putra M."/>
            <person name="Sireger I.Z."/>
            <person name="Indrioko S."/>
            <person name="Kosugi Y."/>
            <person name="Izuno A."/>
            <person name="Isagi Y."/>
            <person name="Lee S.L."/>
            <person name="Shimizu K.K."/>
        </authorList>
    </citation>
    <scope>NUCLEOTIDE SEQUENCE [LARGE SCALE GENOMIC DNA]</scope>
    <source>
        <strain evidence="1">214</strain>
    </source>
</reference>
<comment type="caution">
    <text evidence="1">The sequence shown here is derived from an EMBL/GenBank/DDBJ whole genome shotgun (WGS) entry which is preliminary data.</text>
</comment>
<sequence length="34" mass="3889">MRRVAQNVAIIAAIEMKSAERPIINFMGKDIWKS</sequence>
<accession>A0AAV5IXP6</accession>
<dbReference type="AlphaFoldDB" id="A0AAV5IXP6"/>
<gene>
    <name evidence="1" type="ORF">SLEP1_g15308</name>
</gene>
<evidence type="ECO:0000313" key="2">
    <source>
        <dbReference type="Proteomes" id="UP001054252"/>
    </source>
</evidence>
<dbReference type="Proteomes" id="UP001054252">
    <property type="component" value="Unassembled WGS sequence"/>
</dbReference>
<keyword evidence="2" id="KW-1185">Reference proteome</keyword>
<organism evidence="1 2">
    <name type="scientific">Rubroshorea leprosula</name>
    <dbReference type="NCBI Taxonomy" id="152421"/>
    <lineage>
        <taxon>Eukaryota</taxon>
        <taxon>Viridiplantae</taxon>
        <taxon>Streptophyta</taxon>
        <taxon>Embryophyta</taxon>
        <taxon>Tracheophyta</taxon>
        <taxon>Spermatophyta</taxon>
        <taxon>Magnoliopsida</taxon>
        <taxon>eudicotyledons</taxon>
        <taxon>Gunneridae</taxon>
        <taxon>Pentapetalae</taxon>
        <taxon>rosids</taxon>
        <taxon>malvids</taxon>
        <taxon>Malvales</taxon>
        <taxon>Dipterocarpaceae</taxon>
        <taxon>Rubroshorea</taxon>
    </lineage>
</organism>
<proteinExistence type="predicted"/>
<name>A0AAV5IXP6_9ROSI</name>
<evidence type="ECO:0000313" key="1">
    <source>
        <dbReference type="EMBL" id="GKV02934.1"/>
    </source>
</evidence>
<dbReference type="EMBL" id="BPVZ01000019">
    <property type="protein sequence ID" value="GKV02934.1"/>
    <property type="molecule type" value="Genomic_DNA"/>
</dbReference>